<keyword evidence="1" id="KW-0472">Membrane</keyword>
<feature type="transmembrane region" description="Helical" evidence="1">
    <location>
        <begin position="126"/>
        <end position="148"/>
    </location>
</feature>
<dbReference type="AlphaFoldDB" id="A0AA39J2V4"/>
<dbReference type="EMBL" id="JAUEPT010000081">
    <property type="protein sequence ID" value="KAK0433408.1"/>
    <property type="molecule type" value="Genomic_DNA"/>
</dbReference>
<evidence type="ECO:0000256" key="1">
    <source>
        <dbReference type="SAM" id="Phobius"/>
    </source>
</evidence>
<feature type="transmembrane region" description="Helical" evidence="1">
    <location>
        <begin position="47"/>
        <end position="71"/>
    </location>
</feature>
<keyword evidence="1" id="KW-1133">Transmembrane helix</keyword>
<feature type="transmembrane region" description="Helical" evidence="1">
    <location>
        <begin position="218"/>
        <end position="239"/>
    </location>
</feature>
<reference evidence="2" key="1">
    <citation type="submission" date="2023-06" db="EMBL/GenBank/DDBJ databases">
        <authorList>
            <consortium name="Lawrence Berkeley National Laboratory"/>
            <person name="Ahrendt S."/>
            <person name="Sahu N."/>
            <person name="Indic B."/>
            <person name="Wong-Bajracharya J."/>
            <person name="Merenyi Z."/>
            <person name="Ke H.-M."/>
            <person name="Monk M."/>
            <person name="Kocsube S."/>
            <person name="Drula E."/>
            <person name="Lipzen A."/>
            <person name="Balint B."/>
            <person name="Henrissat B."/>
            <person name="Andreopoulos B."/>
            <person name="Martin F.M."/>
            <person name="Harder C.B."/>
            <person name="Rigling D."/>
            <person name="Ford K.L."/>
            <person name="Foster G.D."/>
            <person name="Pangilinan J."/>
            <person name="Papanicolaou A."/>
            <person name="Barry K."/>
            <person name="LaButti K."/>
            <person name="Viragh M."/>
            <person name="Koriabine M."/>
            <person name="Yan M."/>
            <person name="Riley R."/>
            <person name="Champramary S."/>
            <person name="Plett K.L."/>
            <person name="Tsai I.J."/>
            <person name="Slot J."/>
            <person name="Sipos G."/>
            <person name="Plett J."/>
            <person name="Nagy L.G."/>
            <person name="Grigoriev I.V."/>
        </authorList>
    </citation>
    <scope>NUCLEOTIDE SEQUENCE</scope>
    <source>
        <strain evidence="2">FPL87.14</strain>
    </source>
</reference>
<keyword evidence="1" id="KW-0812">Transmembrane</keyword>
<dbReference type="Proteomes" id="UP001175226">
    <property type="component" value="Unassembled WGS sequence"/>
</dbReference>
<name>A0AA39J2V4_9AGAR</name>
<evidence type="ECO:0000313" key="3">
    <source>
        <dbReference type="Proteomes" id="UP001175226"/>
    </source>
</evidence>
<keyword evidence="3" id="KW-1185">Reference proteome</keyword>
<sequence>MSVQEREGDSNPKALIVAFDTLQVLGLVLLLALLAPAIFSPNVKRTATWFGMTVSVIIYCVSYSILMFVGGQDGPEPSAGVCLFQACLVHSAPIFCASCALGFVTDLLVSFFCTFLGKTPPRVTPIILLASSSLLFLIGVLEALAMGLENPKDVRRNESHLYCHITTPTITLVFCILGVIISFATIIAEVAMVVIIRKTIGKLRRQSSSPNIELPTHLLVRLFSFSVCICFALCINVYSIVVPSKGSALSAWYFLLNTVPIGGVVTFATQKDILCFYFQRRILIPGCSGERCQVGT</sequence>
<gene>
    <name evidence="2" type="ORF">EV421DRAFT_1430304</name>
</gene>
<feature type="transmembrane region" description="Helical" evidence="1">
    <location>
        <begin position="168"/>
        <end position="197"/>
    </location>
</feature>
<protein>
    <submittedName>
        <fullName evidence="2">Uncharacterized protein</fullName>
    </submittedName>
</protein>
<proteinExistence type="predicted"/>
<feature type="transmembrane region" description="Helical" evidence="1">
    <location>
        <begin position="14"/>
        <end position="35"/>
    </location>
</feature>
<evidence type="ECO:0000313" key="2">
    <source>
        <dbReference type="EMBL" id="KAK0433408.1"/>
    </source>
</evidence>
<feature type="transmembrane region" description="Helical" evidence="1">
    <location>
        <begin position="251"/>
        <end position="269"/>
    </location>
</feature>
<accession>A0AA39J2V4</accession>
<feature type="transmembrane region" description="Helical" evidence="1">
    <location>
        <begin position="91"/>
        <end position="114"/>
    </location>
</feature>
<comment type="caution">
    <text evidence="2">The sequence shown here is derived from an EMBL/GenBank/DDBJ whole genome shotgun (WGS) entry which is preliminary data.</text>
</comment>
<organism evidence="2 3">
    <name type="scientific">Armillaria borealis</name>
    <dbReference type="NCBI Taxonomy" id="47425"/>
    <lineage>
        <taxon>Eukaryota</taxon>
        <taxon>Fungi</taxon>
        <taxon>Dikarya</taxon>
        <taxon>Basidiomycota</taxon>
        <taxon>Agaricomycotina</taxon>
        <taxon>Agaricomycetes</taxon>
        <taxon>Agaricomycetidae</taxon>
        <taxon>Agaricales</taxon>
        <taxon>Marasmiineae</taxon>
        <taxon>Physalacriaceae</taxon>
        <taxon>Armillaria</taxon>
    </lineage>
</organism>